<gene>
    <name evidence="1" type="ORF">VR44_40535</name>
</gene>
<organism evidence="1 2">
    <name type="scientific">Streptomyces katrae</name>
    <dbReference type="NCBI Taxonomy" id="68223"/>
    <lineage>
        <taxon>Bacteria</taxon>
        <taxon>Bacillati</taxon>
        <taxon>Actinomycetota</taxon>
        <taxon>Actinomycetes</taxon>
        <taxon>Kitasatosporales</taxon>
        <taxon>Streptomycetaceae</taxon>
        <taxon>Streptomyces</taxon>
    </lineage>
</organism>
<protein>
    <submittedName>
        <fullName evidence="1">Uncharacterized protein</fullName>
    </submittedName>
</protein>
<evidence type="ECO:0000313" key="2">
    <source>
        <dbReference type="Proteomes" id="UP000033551"/>
    </source>
</evidence>
<name>A0A0F4I460_9ACTN</name>
<evidence type="ECO:0000313" key="1">
    <source>
        <dbReference type="EMBL" id="KJY16258.1"/>
    </source>
</evidence>
<proteinExistence type="predicted"/>
<dbReference type="AlphaFoldDB" id="A0A0F4I460"/>
<sequence length="94" mass="9800">MAGERLEGGEVGGAGGFDPFGQLVAFQLGEHAGERAHVCRQDVEFGACGQDSLELDSVWSGQSVGVGEDPPVTVRAVGGRRAMGRGLPRSTERM</sequence>
<keyword evidence="2" id="KW-1185">Reference proteome</keyword>
<comment type="caution">
    <text evidence="1">The sequence shown here is derived from an EMBL/GenBank/DDBJ whole genome shotgun (WGS) entry which is preliminary data.</text>
</comment>
<reference evidence="1 2" key="1">
    <citation type="submission" date="2015-02" db="EMBL/GenBank/DDBJ databases">
        <authorList>
            <person name="Ju K.-S."/>
            <person name="Doroghazi J.R."/>
            <person name="Metcalf W."/>
        </authorList>
    </citation>
    <scope>NUCLEOTIDE SEQUENCE [LARGE SCALE GENOMIC DNA]</scope>
    <source>
        <strain evidence="1 2">NRRL ISP-5550</strain>
    </source>
</reference>
<accession>A0A0F4I460</accession>
<dbReference type="EMBL" id="JZWV01001771">
    <property type="protein sequence ID" value="KJY16258.1"/>
    <property type="molecule type" value="Genomic_DNA"/>
</dbReference>
<dbReference type="Proteomes" id="UP000033551">
    <property type="component" value="Unassembled WGS sequence"/>
</dbReference>
<dbReference type="PATRIC" id="fig|68223.7.peg.6930"/>